<evidence type="ECO:0000313" key="3">
    <source>
        <dbReference type="Proteomes" id="UP000232101"/>
    </source>
</evidence>
<sequence>MEKNSQTEANKRWQEKNKERAKYISARSRARSFIKNHALEEDLDEFMELILERKQVLNEMKIDQAND</sequence>
<organism evidence="2 3">
    <name type="scientific">Lysinibacillus xylanilyticus</name>
    <dbReference type="NCBI Taxonomy" id="582475"/>
    <lineage>
        <taxon>Bacteria</taxon>
        <taxon>Bacillati</taxon>
        <taxon>Bacillota</taxon>
        <taxon>Bacilli</taxon>
        <taxon>Bacillales</taxon>
        <taxon>Bacillaceae</taxon>
        <taxon>Lysinibacillus</taxon>
    </lineage>
</organism>
<gene>
    <name evidence="2" type="ORF">CWD94_10130</name>
</gene>
<name>A0A2M9Q789_9BACI</name>
<dbReference type="EMBL" id="PHQY01000586">
    <property type="protein sequence ID" value="PJO43945.1"/>
    <property type="molecule type" value="Genomic_DNA"/>
</dbReference>
<evidence type="ECO:0000313" key="2">
    <source>
        <dbReference type="EMBL" id="PJO43945.1"/>
    </source>
</evidence>
<protein>
    <submittedName>
        <fullName evidence="2">Uncharacterized protein</fullName>
    </submittedName>
</protein>
<comment type="caution">
    <text evidence="2">The sequence shown here is derived from an EMBL/GenBank/DDBJ whole genome shotgun (WGS) entry which is preliminary data.</text>
</comment>
<accession>A0A2M9Q789</accession>
<reference evidence="2 3" key="1">
    <citation type="submission" date="2017-11" db="EMBL/GenBank/DDBJ databases">
        <title>Bacterial isolate from king chilli rhizosphere.</title>
        <authorList>
            <person name="Takhelmayum P."/>
            <person name="Sarangthem I."/>
        </authorList>
    </citation>
    <scope>NUCLEOTIDE SEQUENCE [LARGE SCALE GENOMIC DNA]</scope>
    <source>
        <strain evidence="3">t26</strain>
    </source>
</reference>
<evidence type="ECO:0000256" key="1">
    <source>
        <dbReference type="SAM" id="MobiDB-lite"/>
    </source>
</evidence>
<dbReference type="AlphaFoldDB" id="A0A2M9Q789"/>
<proteinExistence type="predicted"/>
<feature type="region of interest" description="Disordered" evidence="1">
    <location>
        <begin position="1"/>
        <end position="20"/>
    </location>
</feature>
<dbReference type="Proteomes" id="UP000232101">
    <property type="component" value="Unassembled WGS sequence"/>
</dbReference>